<reference evidence="2 3" key="1">
    <citation type="journal article" date="2019" name="Int. J. Syst. Evol. Microbiol.">
        <title>The Global Catalogue of Microorganisms (GCM) 10K type strain sequencing project: providing services to taxonomists for standard genome sequencing and annotation.</title>
        <authorList>
            <consortium name="The Broad Institute Genomics Platform"/>
            <consortium name="The Broad Institute Genome Sequencing Center for Infectious Disease"/>
            <person name="Wu L."/>
            <person name="Ma J."/>
        </authorList>
    </citation>
    <scope>NUCLEOTIDE SEQUENCE [LARGE SCALE GENOMIC DNA]</scope>
    <source>
        <strain evidence="2 3">JCM 14560</strain>
    </source>
</reference>
<evidence type="ECO:0000313" key="2">
    <source>
        <dbReference type="EMBL" id="GAA2153612.1"/>
    </source>
</evidence>
<gene>
    <name evidence="2" type="ORF">GCM10009760_51530</name>
</gene>
<keyword evidence="3" id="KW-1185">Reference proteome</keyword>
<feature type="region of interest" description="Disordered" evidence="1">
    <location>
        <begin position="35"/>
        <end position="70"/>
    </location>
</feature>
<proteinExistence type="predicted"/>
<dbReference type="EMBL" id="BAAANT010000038">
    <property type="protein sequence ID" value="GAA2153612.1"/>
    <property type="molecule type" value="Genomic_DNA"/>
</dbReference>
<evidence type="ECO:0000313" key="3">
    <source>
        <dbReference type="Proteomes" id="UP001422759"/>
    </source>
</evidence>
<accession>A0ABN3A494</accession>
<dbReference type="Proteomes" id="UP001422759">
    <property type="component" value="Unassembled WGS sequence"/>
</dbReference>
<organism evidence="2 3">
    <name type="scientific">Kitasatospora kazusensis</name>
    <dbReference type="NCBI Taxonomy" id="407974"/>
    <lineage>
        <taxon>Bacteria</taxon>
        <taxon>Bacillati</taxon>
        <taxon>Actinomycetota</taxon>
        <taxon>Actinomycetes</taxon>
        <taxon>Kitasatosporales</taxon>
        <taxon>Streptomycetaceae</taxon>
        <taxon>Kitasatospora</taxon>
    </lineage>
</organism>
<evidence type="ECO:0000256" key="1">
    <source>
        <dbReference type="SAM" id="MobiDB-lite"/>
    </source>
</evidence>
<comment type="caution">
    <text evidence="2">The sequence shown here is derived from an EMBL/GenBank/DDBJ whole genome shotgun (WGS) entry which is preliminary data.</text>
</comment>
<sequence>MATSTQAPPLLLYEDLNHTGSVTSVPFSLVSPICMGQTSPNSPPATLRAKAVQASREKTNAGPAGSFESR</sequence>
<protein>
    <submittedName>
        <fullName evidence="2">Uncharacterized protein</fullName>
    </submittedName>
</protein>
<name>A0ABN3A494_9ACTN</name>